<keyword evidence="3" id="KW-1185">Reference proteome</keyword>
<name>A0ABN7PRI4_TIMPD</name>
<evidence type="ECO:0000256" key="1">
    <source>
        <dbReference type="SAM" id="MobiDB-lite"/>
    </source>
</evidence>
<proteinExistence type="predicted"/>
<comment type="caution">
    <text evidence="2">The sequence shown here is derived from an EMBL/GenBank/DDBJ whole genome shotgun (WGS) entry which is preliminary data.</text>
</comment>
<organism evidence="2 3">
    <name type="scientific">Timema podura</name>
    <name type="common">Walking stick</name>
    <dbReference type="NCBI Taxonomy" id="61482"/>
    <lineage>
        <taxon>Eukaryota</taxon>
        <taxon>Metazoa</taxon>
        <taxon>Ecdysozoa</taxon>
        <taxon>Arthropoda</taxon>
        <taxon>Hexapoda</taxon>
        <taxon>Insecta</taxon>
        <taxon>Pterygota</taxon>
        <taxon>Neoptera</taxon>
        <taxon>Polyneoptera</taxon>
        <taxon>Phasmatodea</taxon>
        <taxon>Timematodea</taxon>
        <taxon>Timematoidea</taxon>
        <taxon>Timematidae</taxon>
        <taxon>Timema</taxon>
    </lineage>
</organism>
<sequence>MTRSLTWSGRLCECGSSRRAPWSDWWRVSPRTMESSSPPTSTCSSPRTGPSPPPSRSSRFSSTGTSS</sequence>
<feature type="compositionally biased region" description="Low complexity" evidence="1">
    <location>
        <begin position="56"/>
        <end position="67"/>
    </location>
</feature>
<protein>
    <submittedName>
        <fullName evidence="2">Uncharacterized protein</fullName>
    </submittedName>
</protein>
<dbReference type="Proteomes" id="UP001153148">
    <property type="component" value="Unassembled WGS sequence"/>
</dbReference>
<gene>
    <name evidence="2" type="ORF">TPAB3V08_LOCUS15105</name>
</gene>
<evidence type="ECO:0000313" key="2">
    <source>
        <dbReference type="EMBL" id="CAG2068162.1"/>
    </source>
</evidence>
<dbReference type="EMBL" id="CAJPIN010083472">
    <property type="protein sequence ID" value="CAG2068162.1"/>
    <property type="molecule type" value="Genomic_DNA"/>
</dbReference>
<reference evidence="2" key="1">
    <citation type="submission" date="2021-03" db="EMBL/GenBank/DDBJ databases">
        <authorList>
            <person name="Tran Van P."/>
        </authorList>
    </citation>
    <scope>NUCLEOTIDE SEQUENCE</scope>
</reference>
<evidence type="ECO:0000313" key="3">
    <source>
        <dbReference type="Proteomes" id="UP001153148"/>
    </source>
</evidence>
<feature type="region of interest" description="Disordered" evidence="1">
    <location>
        <begin position="28"/>
        <end position="67"/>
    </location>
</feature>
<feature type="compositionally biased region" description="Low complexity" evidence="1">
    <location>
        <begin position="29"/>
        <end position="48"/>
    </location>
</feature>
<accession>A0ABN7PRI4</accession>